<evidence type="ECO:0000259" key="5">
    <source>
        <dbReference type="Pfam" id="PF25051"/>
    </source>
</evidence>
<comment type="subcellular location">
    <subcellularLocation>
        <location evidence="1">Nucleus</location>
    </subcellularLocation>
</comment>
<dbReference type="InterPro" id="IPR041562">
    <property type="entry name" value="MCM_lid"/>
</dbReference>
<dbReference type="CDD" id="cd22247">
    <property type="entry name" value="MCM8_WHD"/>
    <property type="match status" value="1"/>
</dbReference>
<evidence type="ECO:0000256" key="3">
    <source>
        <dbReference type="ARBA" id="ARBA00023242"/>
    </source>
</evidence>
<keyword evidence="6" id="KW-0067">ATP-binding</keyword>
<keyword evidence="6" id="KW-0378">Hydrolase</keyword>
<dbReference type="GO" id="GO:0003697">
    <property type="term" value="F:single-stranded DNA binding"/>
    <property type="evidence" value="ECO:0007669"/>
    <property type="project" value="TreeGrafter"/>
</dbReference>
<evidence type="ECO:0000313" key="7">
    <source>
        <dbReference type="Proteomes" id="UP000807504"/>
    </source>
</evidence>
<dbReference type="PANTHER" id="PTHR11630:SF47">
    <property type="entry name" value="DNA HELICASE MCM8"/>
    <property type="match status" value="1"/>
</dbReference>
<reference evidence="6" key="1">
    <citation type="journal article" date="2020" name="bioRxiv">
        <title>Chromosome-level reference genome of the European wasp spider Argiope bruennichi: a resource for studies on range expansion and evolutionary adaptation.</title>
        <authorList>
            <person name="Sheffer M.M."/>
            <person name="Hoppe A."/>
            <person name="Krehenwinkel H."/>
            <person name="Uhl G."/>
            <person name="Kuss A.W."/>
            <person name="Jensen L."/>
            <person name="Jensen C."/>
            <person name="Gillespie R.G."/>
            <person name="Hoff K.J."/>
            <person name="Prost S."/>
        </authorList>
    </citation>
    <scope>NUCLEOTIDE SEQUENCE</scope>
</reference>
<feature type="domain" description="MCM AAA-lid" evidence="4">
    <location>
        <begin position="49"/>
        <end position="133"/>
    </location>
</feature>
<reference evidence="6" key="2">
    <citation type="submission" date="2020-06" db="EMBL/GenBank/DDBJ databases">
        <authorList>
            <person name="Sheffer M."/>
        </authorList>
    </citation>
    <scope>NUCLEOTIDE SEQUENCE</scope>
</reference>
<dbReference type="InterPro" id="IPR056875">
    <property type="entry name" value="MCM8/REC_WHD"/>
</dbReference>
<sequence length="225" mass="25749">MKSKIQSQESSASQHFVKSPSICDSLNDSYQLLRKLQANGGIKLIPHKVMQKYISYARKFSQPRLTPEVSLILQNFYIEMRKQHKLSYNSIPITTRQLESLIRMTKARARIELRAFCTTNDAEEVIEIMKYSMRDTFSDELGNIDFDRSIHGSGMSKHSQAKKLINFLTKAAATKGDNCFLISEMKDLAMQAKISMNSFSSLLDTLNDQGFLLKKGFQLYQIQTI</sequence>
<comment type="caution">
    <text evidence="6">The sequence shown here is derived from an EMBL/GenBank/DDBJ whole genome shotgun (WGS) entry which is preliminary data.</text>
</comment>
<dbReference type="Gene3D" id="3.40.50.300">
    <property type="entry name" value="P-loop containing nucleotide triphosphate hydrolases"/>
    <property type="match status" value="1"/>
</dbReference>
<accession>A0A8T0FSP7</accession>
<dbReference type="Proteomes" id="UP000807504">
    <property type="component" value="Unassembled WGS sequence"/>
</dbReference>
<name>A0A8T0FSP7_ARGBR</name>
<dbReference type="GO" id="GO:0005524">
    <property type="term" value="F:ATP binding"/>
    <property type="evidence" value="ECO:0007669"/>
    <property type="project" value="InterPro"/>
</dbReference>
<dbReference type="Pfam" id="PF25051">
    <property type="entry name" value="WHD_MCM8"/>
    <property type="match status" value="1"/>
</dbReference>
<evidence type="ECO:0000313" key="6">
    <source>
        <dbReference type="EMBL" id="KAF8793806.1"/>
    </source>
</evidence>
<protein>
    <submittedName>
        <fullName evidence="6">DNA helicase MCM8 like protein</fullName>
    </submittedName>
</protein>
<keyword evidence="3" id="KW-0539">Nucleus</keyword>
<evidence type="ECO:0000256" key="2">
    <source>
        <dbReference type="ARBA" id="ARBA00008010"/>
    </source>
</evidence>
<dbReference type="GO" id="GO:0017116">
    <property type="term" value="F:single-stranded DNA helicase activity"/>
    <property type="evidence" value="ECO:0007669"/>
    <property type="project" value="TreeGrafter"/>
</dbReference>
<dbReference type="GO" id="GO:0042555">
    <property type="term" value="C:MCM complex"/>
    <property type="evidence" value="ECO:0007669"/>
    <property type="project" value="TreeGrafter"/>
</dbReference>
<dbReference type="Pfam" id="PF17855">
    <property type="entry name" value="MCM_lid"/>
    <property type="match status" value="1"/>
</dbReference>
<gene>
    <name evidence="6" type="ORF">HNY73_001845</name>
</gene>
<proteinExistence type="inferred from homology"/>
<evidence type="ECO:0000259" key="4">
    <source>
        <dbReference type="Pfam" id="PF17855"/>
    </source>
</evidence>
<dbReference type="InterPro" id="IPR031327">
    <property type="entry name" value="MCM"/>
</dbReference>
<keyword evidence="7" id="KW-1185">Reference proteome</keyword>
<keyword evidence="6" id="KW-0547">Nucleotide-binding</keyword>
<comment type="similarity">
    <text evidence="2">Belongs to the MCM family.</text>
</comment>
<dbReference type="GO" id="GO:0006310">
    <property type="term" value="P:DNA recombination"/>
    <property type="evidence" value="ECO:0007669"/>
    <property type="project" value="UniProtKB-ARBA"/>
</dbReference>
<dbReference type="GO" id="GO:0005634">
    <property type="term" value="C:nucleus"/>
    <property type="evidence" value="ECO:0007669"/>
    <property type="project" value="UniProtKB-SubCell"/>
</dbReference>
<organism evidence="6 7">
    <name type="scientific">Argiope bruennichi</name>
    <name type="common">Wasp spider</name>
    <name type="synonym">Aranea bruennichi</name>
    <dbReference type="NCBI Taxonomy" id="94029"/>
    <lineage>
        <taxon>Eukaryota</taxon>
        <taxon>Metazoa</taxon>
        <taxon>Ecdysozoa</taxon>
        <taxon>Arthropoda</taxon>
        <taxon>Chelicerata</taxon>
        <taxon>Arachnida</taxon>
        <taxon>Araneae</taxon>
        <taxon>Araneomorphae</taxon>
        <taxon>Entelegynae</taxon>
        <taxon>Araneoidea</taxon>
        <taxon>Araneidae</taxon>
        <taxon>Argiope</taxon>
    </lineage>
</organism>
<dbReference type="PANTHER" id="PTHR11630">
    <property type="entry name" value="DNA REPLICATION LICENSING FACTOR MCM FAMILY MEMBER"/>
    <property type="match status" value="1"/>
</dbReference>
<keyword evidence="6" id="KW-0347">Helicase</keyword>
<dbReference type="SUPFAM" id="SSF52540">
    <property type="entry name" value="P-loop containing nucleoside triphosphate hydrolases"/>
    <property type="match status" value="1"/>
</dbReference>
<dbReference type="InterPro" id="IPR027417">
    <property type="entry name" value="P-loop_NTPase"/>
</dbReference>
<dbReference type="AlphaFoldDB" id="A0A8T0FSP7"/>
<dbReference type="EMBL" id="JABXBU010000002">
    <property type="protein sequence ID" value="KAF8793806.1"/>
    <property type="molecule type" value="Genomic_DNA"/>
</dbReference>
<evidence type="ECO:0000256" key="1">
    <source>
        <dbReference type="ARBA" id="ARBA00004123"/>
    </source>
</evidence>
<feature type="domain" description="MCM8/REC winged helix" evidence="5">
    <location>
        <begin position="145"/>
        <end position="224"/>
    </location>
</feature>